<dbReference type="PRINTS" id="PR00919">
    <property type="entry name" value="THERMOPTASE"/>
</dbReference>
<dbReference type="Proteomes" id="UP000327194">
    <property type="component" value="Chromosome"/>
</dbReference>
<keyword evidence="5 10" id="KW-0031">Aminopeptidase</keyword>
<name>A0AAE6TW59_9LACO</name>
<proteinExistence type="inferred from homology"/>
<dbReference type="KEGG" id="lfv:LF543_00450"/>
<gene>
    <name evidence="10" type="ORF">LF543_00450</name>
</gene>
<dbReference type="GO" id="GO:0046872">
    <property type="term" value="F:metal ion binding"/>
    <property type="evidence" value="ECO:0007669"/>
    <property type="project" value="UniProtKB-KW"/>
</dbReference>
<evidence type="ECO:0000256" key="8">
    <source>
        <dbReference type="ARBA" id="ARBA00022801"/>
    </source>
</evidence>
<dbReference type="InterPro" id="IPR035097">
    <property type="entry name" value="M29_N-terminal"/>
</dbReference>
<evidence type="ECO:0000256" key="7">
    <source>
        <dbReference type="ARBA" id="ARBA00022723"/>
    </source>
</evidence>
<reference evidence="10 11" key="1">
    <citation type="submission" date="2019-10" db="EMBL/GenBank/DDBJ databases">
        <title>Genome sequencing of Lactobacillus fructivorans.</title>
        <authorList>
            <person name="Kim K."/>
        </authorList>
    </citation>
    <scope>NUCLEOTIDE SEQUENCE [LARGE SCALE GENOMIC DNA]</scope>
    <source>
        <strain evidence="10 11">LF543</strain>
    </source>
</reference>
<evidence type="ECO:0000256" key="2">
    <source>
        <dbReference type="ARBA" id="ARBA00001946"/>
    </source>
</evidence>
<keyword evidence="9" id="KW-0482">Metalloprotease</keyword>
<protein>
    <submittedName>
        <fullName evidence="10">Aminopeptidase</fullName>
    </submittedName>
</protein>
<dbReference type="Gene3D" id="3.40.1830.10">
    <property type="entry name" value="Thermophilic metalloprotease (M29)"/>
    <property type="match status" value="1"/>
</dbReference>
<dbReference type="PANTHER" id="PTHR34448:SF3">
    <property type="entry name" value="AMINOPEPTIDASE AMPS"/>
    <property type="match status" value="1"/>
</dbReference>
<evidence type="ECO:0000256" key="5">
    <source>
        <dbReference type="ARBA" id="ARBA00022438"/>
    </source>
</evidence>
<dbReference type="SUPFAM" id="SSF144052">
    <property type="entry name" value="Thermophilic metalloprotease-like"/>
    <property type="match status" value="1"/>
</dbReference>
<accession>A0AAE6TW59</accession>
<keyword evidence="7" id="KW-0479">Metal-binding</keyword>
<dbReference type="EMBL" id="CP045562">
    <property type="protein sequence ID" value="QFX92143.1"/>
    <property type="molecule type" value="Genomic_DNA"/>
</dbReference>
<dbReference type="AlphaFoldDB" id="A0AAE6TW59"/>
<dbReference type="InterPro" id="IPR000787">
    <property type="entry name" value="Peptidase_M29"/>
</dbReference>
<dbReference type="Pfam" id="PF02073">
    <property type="entry name" value="Peptidase_M29"/>
    <property type="match status" value="1"/>
</dbReference>
<keyword evidence="6" id="KW-0645">Protease</keyword>
<keyword evidence="8" id="KW-0378">Hydrolase</keyword>
<dbReference type="InterPro" id="IPR052170">
    <property type="entry name" value="M29_Exopeptidase"/>
</dbReference>
<dbReference type="GO" id="GO:0006508">
    <property type="term" value="P:proteolysis"/>
    <property type="evidence" value="ECO:0007669"/>
    <property type="project" value="UniProtKB-KW"/>
</dbReference>
<evidence type="ECO:0000256" key="6">
    <source>
        <dbReference type="ARBA" id="ARBA00022670"/>
    </source>
</evidence>
<evidence type="ECO:0000256" key="1">
    <source>
        <dbReference type="ARBA" id="ARBA00001941"/>
    </source>
</evidence>
<comment type="cofactor">
    <cofactor evidence="1">
        <name>Co(2+)</name>
        <dbReference type="ChEBI" id="CHEBI:48828"/>
    </cofactor>
</comment>
<comment type="cofactor">
    <cofactor evidence="3">
        <name>Zn(2+)</name>
        <dbReference type="ChEBI" id="CHEBI:29105"/>
    </cofactor>
</comment>
<dbReference type="GO" id="GO:0004177">
    <property type="term" value="F:aminopeptidase activity"/>
    <property type="evidence" value="ECO:0007669"/>
    <property type="project" value="UniProtKB-KW"/>
</dbReference>
<comment type="similarity">
    <text evidence="4">Belongs to the peptidase M29 family.</text>
</comment>
<dbReference type="RefSeq" id="WP_010022307.1">
    <property type="nucleotide sequence ID" value="NZ_AZDS01000002.1"/>
</dbReference>
<comment type="cofactor">
    <cofactor evidence="2">
        <name>Mg(2+)</name>
        <dbReference type="ChEBI" id="CHEBI:18420"/>
    </cofactor>
</comment>
<evidence type="ECO:0000256" key="3">
    <source>
        <dbReference type="ARBA" id="ARBA00001947"/>
    </source>
</evidence>
<dbReference type="PANTHER" id="PTHR34448">
    <property type="entry name" value="AMINOPEPTIDASE"/>
    <property type="match status" value="1"/>
</dbReference>
<sequence>MNKEELNANLKKYAELIVKVGVNVQPGQTVVLYISDRQPEFAHMIVKEAYQAGAADVMVKWDDTFVSQQFLEHASEERLANVPQYLVDESQYIVDKHAARISVLSEDPAAFAKINPKRVAKNSAAMGKATNAVRVATQNNDLTWTVVGAADTAWAKQVFPDLSDDEAVDKLWREIFKTARVDNDDPIQAWKEHKDQLESKAAWLNEQQFDTLQYHSPRTDMEVGLPKNHVWVGAGSTSADGIPFMPNMPTEEVFTAPDKRRINGHVTSTKPLSYAGTLIEGMEFTFKDGQVVKATAKKGQKTLDHLLQTDPGVRSLGEVSLVPDPSPISQSGIIFYNTLYDENASDHMALGAAYPFSVVGGTEMSPVELDQAGLNSSQEHVDFMMGSDDMNIDGVKADGTVVPVFRNGDWA</sequence>
<dbReference type="GO" id="GO:0008237">
    <property type="term" value="F:metallopeptidase activity"/>
    <property type="evidence" value="ECO:0007669"/>
    <property type="project" value="UniProtKB-KW"/>
</dbReference>
<evidence type="ECO:0000256" key="4">
    <source>
        <dbReference type="ARBA" id="ARBA00008236"/>
    </source>
</evidence>
<evidence type="ECO:0000313" key="10">
    <source>
        <dbReference type="EMBL" id="QFX92143.1"/>
    </source>
</evidence>
<evidence type="ECO:0000256" key="9">
    <source>
        <dbReference type="ARBA" id="ARBA00023049"/>
    </source>
</evidence>
<evidence type="ECO:0000313" key="11">
    <source>
        <dbReference type="Proteomes" id="UP000327194"/>
    </source>
</evidence>
<organism evidence="10 11">
    <name type="scientific">Fructilactobacillus fructivorans</name>
    <dbReference type="NCBI Taxonomy" id="1614"/>
    <lineage>
        <taxon>Bacteria</taxon>
        <taxon>Bacillati</taxon>
        <taxon>Bacillota</taxon>
        <taxon>Bacilli</taxon>
        <taxon>Lactobacillales</taxon>
        <taxon>Lactobacillaceae</taxon>
        <taxon>Fructilactobacillus</taxon>
    </lineage>
</organism>